<sequence>MEFNDTYKMLIGGELVAGSATLDVLNPATEEVLARVPDATEADLDAAVAAARKAFPGWAATPIEERKAKLNALGDAIFGNIEGFARLLTKEQGKPGTEAQGEIMGAGYWLKAFTALDLPETVNEDSDERISITRHVPLGVVGAIAPWNFPMILAMFKVAPALLAGNTMVLKPSPFTPLCTLKFAELANEILPAGVLNVVTGGDNLGPWMTGHAGFDKISFTGSTQTGRRVMASAAPTLKRVTLELGGNDAAIVMPDVDVEKIAEQLFWAAFTNNGQICIATKRMYIHKDVYEPLRDAIVAYAKTVKVGDGSEQGTQIGPINNKPQYERVLDLIQDAKDKGYKFLMGGEKADVPGYFIPITILDNPPENSRIVQEEQFGPVLPLIQFDDYDDVIARANATDYGLGGSVWSTDEEKAFELAQRIQSGTVWVNETQHLSPLAAFGGMKQSGVGVEGGLEGLLEYTNAQTLVRRKKPAFAQ</sequence>
<evidence type="ECO:0000256" key="2">
    <source>
        <dbReference type="ARBA" id="ARBA00023002"/>
    </source>
</evidence>
<dbReference type="GO" id="GO:0016620">
    <property type="term" value="F:oxidoreductase activity, acting on the aldehyde or oxo group of donors, NAD or NADP as acceptor"/>
    <property type="evidence" value="ECO:0007669"/>
    <property type="project" value="InterPro"/>
</dbReference>
<gene>
    <name evidence="6" type="ORF">HHL27_01875</name>
</gene>
<feature type="active site" evidence="3">
    <location>
        <position position="244"/>
    </location>
</feature>
<accession>A0A7Y0BL77</accession>
<keyword evidence="7" id="KW-1185">Reference proteome</keyword>
<dbReference type="RefSeq" id="WP_169491662.1">
    <property type="nucleotide sequence ID" value="NZ_AP029021.1"/>
</dbReference>
<dbReference type="Pfam" id="PF00171">
    <property type="entry name" value="Aldedh"/>
    <property type="match status" value="1"/>
</dbReference>
<dbReference type="InterPro" id="IPR044086">
    <property type="entry name" value="LUC3-like"/>
</dbReference>
<dbReference type="PROSITE" id="PS00070">
    <property type="entry name" value="ALDEHYDE_DEHYDR_CYS"/>
    <property type="match status" value="1"/>
</dbReference>
<comment type="similarity">
    <text evidence="1 4">Belongs to the aldehyde dehydrogenase family.</text>
</comment>
<feature type="domain" description="Aldehyde dehydrogenase" evidence="5">
    <location>
        <begin position="20"/>
        <end position="466"/>
    </location>
</feature>
<dbReference type="SUPFAM" id="SSF53720">
    <property type="entry name" value="ALDH-like"/>
    <property type="match status" value="1"/>
</dbReference>
<protein>
    <submittedName>
        <fullName evidence="6">Aldehyde dehydrogenase family protein</fullName>
    </submittedName>
</protein>
<dbReference type="InterPro" id="IPR015590">
    <property type="entry name" value="Aldehyde_DH_dom"/>
</dbReference>
<dbReference type="InterPro" id="IPR016163">
    <property type="entry name" value="Ald_DH_C"/>
</dbReference>
<keyword evidence="2 4" id="KW-0560">Oxidoreductase</keyword>
<organism evidence="6 7">
    <name type="scientific">Novosphingobium olei</name>
    <dbReference type="NCBI Taxonomy" id="2728851"/>
    <lineage>
        <taxon>Bacteria</taxon>
        <taxon>Pseudomonadati</taxon>
        <taxon>Pseudomonadota</taxon>
        <taxon>Alphaproteobacteria</taxon>
        <taxon>Sphingomonadales</taxon>
        <taxon>Sphingomonadaceae</taxon>
        <taxon>Novosphingobium</taxon>
    </lineage>
</organism>
<evidence type="ECO:0000256" key="3">
    <source>
        <dbReference type="PROSITE-ProRule" id="PRU10007"/>
    </source>
</evidence>
<dbReference type="InterPro" id="IPR016160">
    <property type="entry name" value="Ald_DH_CS_CYS"/>
</dbReference>
<dbReference type="Proteomes" id="UP000583556">
    <property type="component" value="Unassembled WGS sequence"/>
</dbReference>
<comment type="caution">
    <text evidence="6">The sequence shown here is derived from an EMBL/GenBank/DDBJ whole genome shotgun (WGS) entry which is preliminary data.</text>
</comment>
<dbReference type="Gene3D" id="3.40.605.10">
    <property type="entry name" value="Aldehyde Dehydrogenase, Chain A, domain 1"/>
    <property type="match status" value="1"/>
</dbReference>
<dbReference type="PROSITE" id="PS00687">
    <property type="entry name" value="ALDEHYDE_DEHYDR_GLU"/>
    <property type="match status" value="1"/>
</dbReference>
<dbReference type="InterPro" id="IPR029510">
    <property type="entry name" value="Ald_DH_CS_GLU"/>
</dbReference>
<name>A0A7Y0BL77_9SPHN</name>
<dbReference type="InterPro" id="IPR016161">
    <property type="entry name" value="Ald_DH/histidinol_DH"/>
</dbReference>
<proteinExistence type="inferred from homology"/>
<evidence type="ECO:0000259" key="5">
    <source>
        <dbReference type="Pfam" id="PF00171"/>
    </source>
</evidence>
<dbReference type="CDD" id="cd07106">
    <property type="entry name" value="ALDH_AldA-AAD23400"/>
    <property type="match status" value="1"/>
</dbReference>
<dbReference type="AlphaFoldDB" id="A0A7Y0BL77"/>
<dbReference type="InterPro" id="IPR016162">
    <property type="entry name" value="Ald_DH_N"/>
</dbReference>
<dbReference type="PANTHER" id="PTHR11699">
    <property type="entry name" value="ALDEHYDE DEHYDROGENASE-RELATED"/>
    <property type="match status" value="1"/>
</dbReference>
<dbReference type="Gene3D" id="3.40.309.10">
    <property type="entry name" value="Aldehyde Dehydrogenase, Chain A, domain 2"/>
    <property type="match status" value="1"/>
</dbReference>
<evidence type="ECO:0000313" key="6">
    <source>
        <dbReference type="EMBL" id="NML92417.1"/>
    </source>
</evidence>
<dbReference type="FunFam" id="3.40.605.10:FF:000007">
    <property type="entry name" value="NAD/NADP-dependent betaine aldehyde dehydrogenase"/>
    <property type="match status" value="1"/>
</dbReference>
<dbReference type="FunFam" id="3.40.309.10:FF:000009">
    <property type="entry name" value="Aldehyde dehydrogenase A"/>
    <property type="match status" value="1"/>
</dbReference>
<evidence type="ECO:0000256" key="1">
    <source>
        <dbReference type="ARBA" id="ARBA00009986"/>
    </source>
</evidence>
<evidence type="ECO:0000313" key="7">
    <source>
        <dbReference type="Proteomes" id="UP000583556"/>
    </source>
</evidence>
<dbReference type="EMBL" id="JABBGM010000001">
    <property type="protein sequence ID" value="NML92417.1"/>
    <property type="molecule type" value="Genomic_DNA"/>
</dbReference>
<reference evidence="6 7" key="1">
    <citation type="submission" date="2020-04" db="EMBL/GenBank/DDBJ databases">
        <title>Novosphingobium sp. TW-4 isolated from soil.</title>
        <authorList>
            <person name="Dahal R.H."/>
            <person name="Chaudhary D.K."/>
        </authorList>
    </citation>
    <scope>NUCLEOTIDE SEQUENCE [LARGE SCALE GENOMIC DNA]</scope>
    <source>
        <strain evidence="6 7">TW-4</strain>
    </source>
</reference>
<evidence type="ECO:0000256" key="4">
    <source>
        <dbReference type="RuleBase" id="RU003345"/>
    </source>
</evidence>